<dbReference type="VEuPathDB" id="FungiDB:CPSG_05283"/>
<keyword evidence="1" id="KW-0472">Membrane</keyword>
<keyword evidence="1" id="KW-1133">Transmembrane helix</keyword>
<dbReference type="AlphaFoldDB" id="E9D515"/>
<keyword evidence="1" id="KW-0812">Transmembrane</keyword>
<dbReference type="EMBL" id="GL636492">
    <property type="protein sequence ID" value="EFW18597.1"/>
    <property type="molecule type" value="Genomic_DNA"/>
</dbReference>
<feature type="transmembrane region" description="Helical" evidence="1">
    <location>
        <begin position="62"/>
        <end position="78"/>
    </location>
</feature>
<evidence type="ECO:0000313" key="2">
    <source>
        <dbReference type="EMBL" id="EFW18597.1"/>
    </source>
</evidence>
<sequence length="127" mass="13590">MQNCGIISTAEYGALTFVAFIITLRSGCARRASLQESLRISVLTTTALGLTVYGFIYVEMCAFLLSILGVVLVGGYPCRIKGDSVEQQRSAPSAPSAASLVSVGFFLLQSPPLVEWGFRADPCLCLF</sequence>
<feature type="transmembrane region" description="Helical" evidence="1">
    <location>
        <begin position="6"/>
        <end position="25"/>
    </location>
</feature>
<organism evidence="3">
    <name type="scientific">Coccidioides posadasii (strain RMSCC 757 / Silveira)</name>
    <name type="common">Valley fever fungus</name>
    <dbReference type="NCBI Taxonomy" id="443226"/>
    <lineage>
        <taxon>Eukaryota</taxon>
        <taxon>Fungi</taxon>
        <taxon>Dikarya</taxon>
        <taxon>Ascomycota</taxon>
        <taxon>Pezizomycotina</taxon>
        <taxon>Eurotiomycetes</taxon>
        <taxon>Eurotiomycetidae</taxon>
        <taxon>Onygenales</taxon>
        <taxon>Onygenaceae</taxon>
        <taxon>Coccidioides</taxon>
    </lineage>
</organism>
<keyword evidence="3" id="KW-1185">Reference proteome</keyword>
<protein>
    <submittedName>
        <fullName evidence="2">Predicted protein</fullName>
    </submittedName>
</protein>
<evidence type="ECO:0000313" key="3">
    <source>
        <dbReference type="Proteomes" id="UP000002497"/>
    </source>
</evidence>
<gene>
    <name evidence="2" type="ORF">CPSG_05283</name>
</gene>
<dbReference type="Proteomes" id="UP000002497">
    <property type="component" value="Unassembled WGS sequence"/>
</dbReference>
<reference evidence="3" key="2">
    <citation type="submission" date="2010-03" db="EMBL/GenBank/DDBJ databases">
        <title>The genome sequence of Coccidioides posadasii strain Silveira.</title>
        <authorList>
            <consortium name="The Broad Institute Genome Sequencing Center for Infectious Disease"/>
            <person name="Neafsey D."/>
            <person name="Orbach M."/>
            <person name="Henn M.R."/>
            <person name="Cole G.T."/>
            <person name="Galgiani J."/>
            <person name="Gardner M.J."/>
            <person name="Kirkland T.N."/>
            <person name="Taylor J.W."/>
            <person name="Young S.K."/>
            <person name="Zeng Q."/>
            <person name="Koehrsen M."/>
            <person name="Alvarado L."/>
            <person name="Berlin A."/>
            <person name="Borenstein D."/>
            <person name="Chapman S.B."/>
            <person name="Chen Z."/>
            <person name="Engels R."/>
            <person name="Freedman E."/>
            <person name="Gellesch M."/>
            <person name="Goldberg J."/>
            <person name="Griggs A."/>
            <person name="Gujja S."/>
            <person name="Heilman E."/>
            <person name="Heiman D."/>
            <person name="Howarth C."/>
            <person name="Jen D."/>
            <person name="Larson L."/>
            <person name="Mehta T."/>
            <person name="Neiman D."/>
            <person name="Park D."/>
            <person name="Pearson M."/>
            <person name="Richards J."/>
            <person name="Roberts A."/>
            <person name="Saif S."/>
            <person name="Shea T."/>
            <person name="Shenoy N."/>
            <person name="Sisk P."/>
            <person name="Stolte C."/>
            <person name="Sykes S."/>
            <person name="Walk T."/>
            <person name="White J."/>
            <person name="Yandava C."/>
            <person name="Haas B."/>
            <person name="Nusbaum C."/>
            <person name="Birren B."/>
        </authorList>
    </citation>
    <scope>NUCLEOTIDE SEQUENCE [LARGE SCALE GENOMIC DNA]</scope>
    <source>
        <strain evidence="3">RMSCC 757 / Silveira</strain>
    </source>
</reference>
<proteinExistence type="predicted"/>
<reference evidence="3" key="1">
    <citation type="journal article" date="2010" name="Genome Res.">
        <title>Population genomic sequencing of Coccidioides fungi reveals recent hybridization and transposon control.</title>
        <authorList>
            <person name="Neafsey D.E."/>
            <person name="Barker B.M."/>
            <person name="Sharpton T.J."/>
            <person name="Stajich J.E."/>
            <person name="Park D.J."/>
            <person name="Whiston E."/>
            <person name="Hung C.-Y."/>
            <person name="McMahan C."/>
            <person name="White J."/>
            <person name="Sykes S."/>
            <person name="Heiman D."/>
            <person name="Young S."/>
            <person name="Zeng Q."/>
            <person name="Abouelleil A."/>
            <person name="Aftuck L."/>
            <person name="Bessette D."/>
            <person name="Brown A."/>
            <person name="FitzGerald M."/>
            <person name="Lui A."/>
            <person name="Macdonald J.P."/>
            <person name="Priest M."/>
            <person name="Orbach M.J."/>
            <person name="Galgiani J.N."/>
            <person name="Kirkland T.N."/>
            <person name="Cole G.T."/>
            <person name="Birren B.W."/>
            <person name="Henn M.R."/>
            <person name="Taylor J.W."/>
            <person name="Rounsley S.D."/>
        </authorList>
    </citation>
    <scope>NUCLEOTIDE SEQUENCE [LARGE SCALE GENOMIC DNA]</scope>
    <source>
        <strain evidence="3">RMSCC 757 / Silveira</strain>
    </source>
</reference>
<name>E9D515_COCPS</name>
<dbReference type="HOGENOM" id="CLU_1970363_0_0_1"/>
<accession>E9D515</accession>
<evidence type="ECO:0000256" key="1">
    <source>
        <dbReference type="SAM" id="Phobius"/>
    </source>
</evidence>